<sequence>MWIENMNTVLDDNKMLCLANSERIKLTSYVHMLFEVQDLAVASPATVSRCGMVYVDSQELGWLPYAKTWLNTVSEKLTTEIHDYLLNLFERYVEQALQFVMTKCTSMIPQVPIARIQTMCKLLEVLITHPGGLNIKMEAQKRNPLLAMSFIFSLLWGLAGNLIDANWDSVDSFLRNLFDDCGDARGFVAATK</sequence>
<keyword evidence="1" id="KW-0472">Membrane</keyword>
<evidence type="ECO:0000313" key="3">
    <source>
        <dbReference type="EMBL" id="VEL07364.1"/>
    </source>
</evidence>
<dbReference type="GO" id="GO:0045505">
    <property type="term" value="F:dynein intermediate chain binding"/>
    <property type="evidence" value="ECO:0007669"/>
    <property type="project" value="InterPro"/>
</dbReference>
<dbReference type="InterPro" id="IPR027417">
    <property type="entry name" value="P-loop_NTPase"/>
</dbReference>
<evidence type="ECO:0000313" key="4">
    <source>
        <dbReference type="Proteomes" id="UP000784294"/>
    </source>
</evidence>
<dbReference type="Proteomes" id="UP000784294">
    <property type="component" value="Unassembled WGS sequence"/>
</dbReference>
<dbReference type="EMBL" id="CAAALY010001565">
    <property type="protein sequence ID" value="VEL07364.1"/>
    <property type="molecule type" value="Genomic_DNA"/>
</dbReference>
<dbReference type="OrthoDB" id="6144504at2759"/>
<dbReference type="InterPro" id="IPR026983">
    <property type="entry name" value="DHC"/>
</dbReference>
<dbReference type="GO" id="GO:0030286">
    <property type="term" value="C:dynein complex"/>
    <property type="evidence" value="ECO:0007669"/>
    <property type="project" value="InterPro"/>
</dbReference>
<reference evidence="3" key="1">
    <citation type="submission" date="2018-11" db="EMBL/GenBank/DDBJ databases">
        <authorList>
            <consortium name="Pathogen Informatics"/>
        </authorList>
    </citation>
    <scope>NUCLEOTIDE SEQUENCE</scope>
</reference>
<evidence type="ECO:0000256" key="1">
    <source>
        <dbReference type="SAM" id="Phobius"/>
    </source>
</evidence>
<accession>A0A3S5BKX0</accession>
<dbReference type="GO" id="GO:0051959">
    <property type="term" value="F:dynein light intermediate chain binding"/>
    <property type="evidence" value="ECO:0007669"/>
    <property type="project" value="InterPro"/>
</dbReference>
<protein>
    <recommendedName>
        <fullName evidence="2">Dynein heavy chain AAA 5 extension domain-containing protein</fullName>
    </recommendedName>
</protein>
<keyword evidence="1" id="KW-1133">Transmembrane helix</keyword>
<dbReference type="Gene3D" id="1.10.472.130">
    <property type="match status" value="1"/>
</dbReference>
<proteinExistence type="predicted"/>
<feature type="transmembrane region" description="Helical" evidence="1">
    <location>
        <begin position="145"/>
        <end position="163"/>
    </location>
</feature>
<dbReference type="PANTHER" id="PTHR22878:SF68">
    <property type="entry name" value="DYNEIN HEAVY CHAIN 6, AXONEMAL-LIKE"/>
    <property type="match status" value="1"/>
</dbReference>
<dbReference type="PANTHER" id="PTHR22878">
    <property type="entry name" value="DYNEIN HEAVY CHAIN 6, AXONEMAL-LIKE-RELATED"/>
    <property type="match status" value="1"/>
</dbReference>
<comment type="caution">
    <text evidence="3">The sequence shown here is derived from an EMBL/GenBank/DDBJ whole genome shotgun (WGS) entry which is preliminary data.</text>
</comment>
<organism evidence="3 4">
    <name type="scientific">Protopolystoma xenopodis</name>
    <dbReference type="NCBI Taxonomy" id="117903"/>
    <lineage>
        <taxon>Eukaryota</taxon>
        <taxon>Metazoa</taxon>
        <taxon>Spiralia</taxon>
        <taxon>Lophotrochozoa</taxon>
        <taxon>Platyhelminthes</taxon>
        <taxon>Monogenea</taxon>
        <taxon>Polyopisthocotylea</taxon>
        <taxon>Polystomatidea</taxon>
        <taxon>Polystomatidae</taxon>
        <taxon>Protopolystoma</taxon>
    </lineage>
</organism>
<gene>
    <name evidence="3" type="ORF">PXEA_LOCUS804</name>
</gene>
<keyword evidence="4" id="KW-1185">Reference proteome</keyword>
<keyword evidence="1" id="KW-0812">Transmembrane</keyword>
<dbReference type="GO" id="GO:0007018">
    <property type="term" value="P:microtubule-based movement"/>
    <property type="evidence" value="ECO:0007669"/>
    <property type="project" value="InterPro"/>
</dbReference>
<dbReference type="InterPro" id="IPR041466">
    <property type="entry name" value="Dynein_AAA5_ext"/>
</dbReference>
<feature type="domain" description="Dynein heavy chain AAA 5 extension" evidence="2">
    <location>
        <begin position="85"/>
        <end position="179"/>
    </location>
</feature>
<dbReference type="Pfam" id="PF17852">
    <property type="entry name" value="Dynein_AAA_lid"/>
    <property type="match status" value="1"/>
</dbReference>
<dbReference type="AlphaFoldDB" id="A0A3S5BKX0"/>
<dbReference type="Gene3D" id="3.40.50.300">
    <property type="entry name" value="P-loop containing nucleotide triphosphate hydrolases"/>
    <property type="match status" value="1"/>
</dbReference>
<evidence type="ECO:0000259" key="2">
    <source>
        <dbReference type="Pfam" id="PF17852"/>
    </source>
</evidence>
<name>A0A3S5BKX0_9PLAT</name>